<proteinExistence type="predicted"/>
<dbReference type="RefSeq" id="WP_157624029.1">
    <property type="nucleotide sequence ID" value="NZ_JBHEZZ010000004.1"/>
</dbReference>
<protein>
    <submittedName>
        <fullName evidence="1">Uncharacterized protein</fullName>
    </submittedName>
</protein>
<accession>A0ABV6UJW9</accession>
<evidence type="ECO:0000313" key="2">
    <source>
        <dbReference type="Proteomes" id="UP001592528"/>
    </source>
</evidence>
<sequence length="128" mass="13420">MSDQTSTATDLPVGTWSAEVTVDGTSFPTATMSLSADGTLGITTPVSRATGTWSAEGNSVHWVGKEVYQEGPGLPGHVLIDQHMELDGDTFASRGKSQVYDQEGAFAKTVNTVVNGTRVSRSPQTESA</sequence>
<name>A0ABV6UJW9_9ACTN</name>
<organism evidence="1 2">
    <name type="scientific">Streptacidiphilus cavernicola</name>
    <dbReference type="NCBI Taxonomy" id="3342716"/>
    <lineage>
        <taxon>Bacteria</taxon>
        <taxon>Bacillati</taxon>
        <taxon>Actinomycetota</taxon>
        <taxon>Actinomycetes</taxon>
        <taxon>Kitasatosporales</taxon>
        <taxon>Streptomycetaceae</taxon>
        <taxon>Streptacidiphilus</taxon>
    </lineage>
</organism>
<reference evidence="1 2" key="1">
    <citation type="submission" date="2024-09" db="EMBL/GenBank/DDBJ databases">
        <authorList>
            <person name="Lee S.D."/>
        </authorList>
    </citation>
    <scope>NUCLEOTIDE SEQUENCE [LARGE SCALE GENOMIC DNA]</scope>
    <source>
        <strain evidence="1 2">N1-5</strain>
    </source>
</reference>
<evidence type="ECO:0000313" key="1">
    <source>
        <dbReference type="EMBL" id="MFC1401757.1"/>
    </source>
</evidence>
<dbReference type="EMBL" id="JBHEZZ010000004">
    <property type="protein sequence ID" value="MFC1401757.1"/>
    <property type="molecule type" value="Genomic_DNA"/>
</dbReference>
<comment type="caution">
    <text evidence="1">The sequence shown here is derived from an EMBL/GenBank/DDBJ whole genome shotgun (WGS) entry which is preliminary data.</text>
</comment>
<keyword evidence="2" id="KW-1185">Reference proteome</keyword>
<gene>
    <name evidence="1" type="ORF">ACEZDJ_10695</name>
</gene>
<dbReference type="Proteomes" id="UP001592528">
    <property type="component" value="Unassembled WGS sequence"/>
</dbReference>